<evidence type="ECO:0000313" key="6">
    <source>
        <dbReference type="EMBL" id="PDX39564.1"/>
    </source>
</evidence>
<keyword evidence="4" id="KW-0472">Membrane</keyword>
<protein>
    <submittedName>
        <fullName evidence="6">Ubiquinol-cytochrome C chaperone</fullName>
    </submittedName>
</protein>
<evidence type="ECO:0000256" key="4">
    <source>
        <dbReference type="SAM" id="Phobius"/>
    </source>
</evidence>
<keyword evidence="2" id="KW-0175">Coiled coil</keyword>
<reference evidence="6 7" key="1">
    <citation type="journal article" date="2017" name="Gut Pathog.">
        <title>Phylogenomics of Colombian Helicobacter pylori isolates.</title>
        <authorList>
            <person name="Gutierrez-Escobar A.J."/>
            <person name="Trujillo E."/>
            <person name="Acevedo O."/>
            <person name="Bravo M.M."/>
        </authorList>
    </citation>
    <scope>NUCLEOTIDE SEQUENCE [LARGE SCALE GENOMIC DNA]</scope>
    <source>
        <strain evidence="6 7">2021</strain>
    </source>
</reference>
<accession>A0AB36S559</accession>
<comment type="caution">
    <text evidence="6">The sequence shown here is derived from an EMBL/GenBank/DDBJ whole genome shotgun (WGS) entry which is preliminary data.</text>
</comment>
<dbReference type="Pfam" id="PF03981">
    <property type="entry name" value="Ubiq_cyt_C_chap"/>
    <property type="match status" value="1"/>
</dbReference>
<gene>
    <name evidence="6" type="ORF">BB468_00325</name>
</gene>
<keyword evidence="4" id="KW-0812">Transmembrane</keyword>
<evidence type="ECO:0000259" key="5">
    <source>
        <dbReference type="Pfam" id="PF03981"/>
    </source>
</evidence>
<sequence length="252" mass="27526">MNFFRNEGVLYKEILCDACDHLDINYNERSATSLIEQNMLSKLLKDSLEKMSGREIKELCDGLGMTNIDKVIGENKQVLIASVLTLFKAGGSHSYALAVSVADAMVRQTLRHGLSSVVGKVVLKKTLGILAGPIGWVITGALVSINLAGPAYRVTVPACALVATLRKKLKAEQEAEQARLKAEQAEQEAKLKAEQEADKTEKMWYLAIISIVLIGLAVLAVFYMKGKHHSSNNPNNNPKSGVEKLKNPSHKN</sequence>
<evidence type="ECO:0000256" key="3">
    <source>
        <dbReference type="SAM" id="MobiDB-lite"/>
    </source>
</evidence>
<comment type="similarity">
    <text evidence="1">Belongs to the UPF0174 family.</text>
</comment>
<feature type="region of interest" description="Disordered" evidence="3">
    <location>
        <begin position="228"/>
        <end position="252"/>
    </location>
</feature>
<dbReference type="Proteomes" id="UP000220405">
    <property type="component" value="Unassembled WGS sequence"/>
</dbReference>
<feature type="coiled-coil region" evidence="2">
    <location>
        <begin position="161"/>
        <end position="203"/>
    </location>
</feature>
<feature type="domain" description="Ubiquinol-cytochrome c chaperone" evidence="5">
    <location>
        <begin position="30"/>
        <end position="157"/>
    </location>
</feature>
<evidence type="ECO:0000256" key="2">
    <source>
        <dbReference type="SAM" id="Coils"/>
    </source>
</evidence>
<name>A0AB36S559_HELPX</name>
<evidence type="ECO:0000313" key="7">
    <source>
        <dbReference type="Proteomes" id="UP000220405"/>
    </source>
</evidence>
<feature type="transmembrane region" description="Helical" evidence="4">
    <location>
        <begin position="203"/>
        <end position="224"/>
    </location>
</feature>
<dbReference type="AlphaFoldDB" id="A0AB36S559"/>
<proteinExistence type="inferred from homology"/>
<organism evidence="6 7">
    <name type="scientific">Helicobacter pylori</name>
    <name type="common">Campylobacter pylori</name>
    <dbReference type="NCBI Taxonomy" id="210"/>
    <lineage>
        <taxon>Bacteria</taxon>
        <taxon>Pseudomonadati</taxon>
        <taxon>Campylobacterota</taxon>
        <taxon>Epsilonproteobacteria</taxon>
        <taxon>Campylobacterales</taxon>
        <taxon>Helicobacteraceae</taxon>
        <taxon>Helicobacter</taxon>
    </lineage>
</organism>
<feature type="compositionally biased region" description="Low complexity" evidence="3">
    <location>
        <begin position="231"/>
        <end position="240"/>
    </location>
</feature>
<dbReference type="EMBL" id="MBJH01000001">
    <property type="protein sequence ID" value="PDX39564.1"/>
    <property type="molecule type" value="Genomic_DNA"/>
</dbReference>
<dbReference type="InterPro" id="IPR021150">
    <property type="entry name" value="Ubiq_cyt_c_chap"/>
</dbReference>
<keyword evidence="4" id="KW-1133">Transmembrane helix</keyword>
<evidence type="ECO:0000256" key="1">
    <source>
        <dbReference type="ARBA" id="ARBA00006436"/>
    </source>
</evidence>